<keyword evidence="2" id="KW-1003">Cell membrane</keyword>
<protein>
    <submittedName>
        <fullName evidence="9">Putative membrane protein</fullName>
    </submittedName>
</protein>
<accession>A0A225E017</accession>
<evidence type="ECO:0000256" key="2">
    <source>
        <dbReference type="ARBA" id="ARBA00022475"/>
    </source>
</evidence>
<comment type="subcellular location">
    <subcellularLocation>
        <location evidence="1">Cell membrane</location>
        <topology evidence="1">Multi-pass membrane protein</topology>
    </subcellularLocation>
</comment>
<dbReference type="GO" id="GO:0005886">
    <property type="term" value="C:plasma membrane"/>
    <property type="evidence" value="ECO:0007669"/>
    <property type="project" value="UniProtKB-SubCell"/>
</dbReference>
<organism evidence="9 10">
    <name type="scientific">Fimbriiglobus ruber</name>
    <dbReference type="NCBI Taxonomy" id="1908690"/>
    <lineage>
        <taxon>Bacteria</taxon>
        <taxon>Pseudomonadati</taxon>
        <taxon>Planctomycetota</taxon>
        <taxon>Planctomycetia</taxon>
        <taxon>Gemmatales</taxon>
        <taxon>Gemmataceae</taxon>
        <taxon>Fimbriiglobus</taxon>
    </lineage>
</organism>
<feature type="transmembrane region" description="Helical" evidence="8">
    <location>
        <begin position="217"/>
        <end position="236"/>
    </location>
</feature>
<keyword evidence="6 8" id="KW-0472">Membrane</keyword>
<dbReference type="RefSeq" id="WP_088252920.1">
    <property type="nucleotide sequence ID" value="NZ_NIDE01000002.1"/>
</dbReference>
<dbReference type="AlphaFoldDB" id="A0A225E017"/>
<dbReference type="OrthoDB" id="273925at2"/>
<keyword evidence="3" id="KW-0808">Transferase</keyword>
<evidence type="ECO:0000256" key="6">
    <source>
        <dbReference type="ARBA" id="ARBA00023136"/>
    </source>
</evidence>
<dbReference type="Proteomes" id="UP000214646">
    <property type="component" value="Unassembled WGS sequence"/>
</dbReference>
<feature type="transmembrane region" description="Helical" evidence="8">
    <location>
        <begin position="166"/>
        <end position="183"/>
    </location>
</feature>
<evidence type="ECO:0000256" key="5">
    <source>
        <dbReference type="ARBA" id="ARBA00022989"/>
    </source>
</evidence>
<feature type="transmembrane region" description="Helical" evidence="8">
    <location>
        <begin position="190"/>
        <end position="211"/>
    </location>
</feature>
<feature type="transmembrane region" description="Helical" evidence="8">
    <location>
        <begin position="401"/>
        <end position="419"/>
    </location>
</feature>
<evidence type="ECO:0000256" key="4">
    <source>
        <dbReference type="ARBA" id="ARBA00022692"/>
    </source>
</evidence>
<keyword evidence="4 8" id="KW-0812">Transmembrane</keyword>
<proteinExistence type="inferred from homology"/>
<feature type="transmembrane region" description="Helical" evidence="8">
    <location>
        <begin position="321"/>
        <end position="344"/>
    </location>
</feature>
<dbReference type="InterPro" id="IPR018584">
    <property type="entry name" value="GT87"/>
</dbReference>
<comment type="caution">
    <text evidence="9">The sequence shown here is derived from an EMBL/GenBank/DDBJ whole genome shotgun (WGS) entry which is preliminary data.</text>
</comment>
<feature type="transmembrane region" description="Helical" evidence="8">
    <location>
        <begin position="356"/>
        <end position="380"/>
    </location>
</feature>
<gene>
    <name evidence="9" type="ORF">FRUB_01485</name>
</gene>
<dbReference type="EMBL" id="NIDE01000002">
    <property type="protein sequence ID" value="OWK45154.1"/>
    <property type="molecule type" value="Genomic_DNA"/>
</dbReference>
<dbReference type="GO" id="GO:0016758">
    <property type="term" value="F:hexosyltransferase activity"/>
    <property type="evidence" value="ECO:0007669"/>
    <property type="project" value="InterPro"/>
</dbReference>
<reference evidence="10" key="1">
    <citation type="submission" date="2017-06" db="EMBL/GenBank/DDBJ databases">
        <title>Genome analysis of Fimbriiglobus ruber SP5, the first member of the order Planctomycetales with confirmed chitinolytic capability.</title>
        <authorList>
            <person name="Ravin N.V."/>
            <person name="Rakitin A.L."/>
            <person name="Ivanova A.A."/>
            <person name="Beletsky A.V."/>
            <person name="Kulichevskaya I.S."/>
            <person name="Mardanov A.V."/>
            <person name="Dedysh S.N."/>
        </authorList>
    </citation>
    <scope>NUCLEOTIDE SEQUENCE [LARGE SCALE GENOMIC DNA]</scope>
    <source>
        <strain evidence="10">SP5</strain>
    </source>
</reference>
<evidence type="ECO:0000256" key="1">
    <source>
        <dbReference type="ARBA" id="ARBA00004651"/>
    </source>
</evidence>
<keyword evidence="5 8" id="KW-1133">Transmembrane helix</keyword>
<keyword evidence="10" id="KW-1185">Reference proteome</keyword>
<feature type="transmembrane region" description="Helical" evidence="8">
    <location>
        <begin position="106"/>
        <end position="130"/>
    </location>
</feature>
<evidence type="ECO:0000313" key="9">
    <source>
        <dbReference type="EMBL" id="OWK45154.1"/>
    </source>
</evidence>
<feature type="transmembrane region" description="Helical" evidence="8">
    <location>
        <begin position="425"/>
        <end position="444"/>
    </location>
</feature>
<evidence type="ECO:0000256" key="7">
    <source>
        <dbReference type="ARBA" id="ARBA00024033"/>
    </source>
</evidence>
<sequence length="471" mass="51920">MVMFAIANAVLSVFPIVSQFRGIARDDQVKILYGIDPANPPDFPGQPLAKFEAKWSRGGSKDYPLWYERGGYVLDGLPLYPTKPDNPFPFLYPPFAALLLAIPSSLGPYGCVLFLVVVNILSWTACVWLASRLAAGDGPVDVTTVLVPSTLWALFVYDMFHVGQPNLMLLGLVLGGLACLRSGREIAGGALFATAAAIKAFPVVIICYLLWRRYWTAAASMLVGTVVLLVLVPAPFRGFERNLDELQLWASRMIPRTDAEGLGQRAAQAQAWKNQSLFSVGHRFLRPVDADGDAVREKLPDGTYAPHTPLYVNFLDLSPTAAGVVIMFVAAAIGLGFILIMPAYHRRTPTSDSAEWGVLITLMVLASPIAYYYYFVWLLYPVTVLVHRAVVDPARAVRRGTWAILAVSVVLFAIMIFTMEVPHYIQAYGNYLWASFLMIGGLVWHMRRTAKPVDGSVPLDSRFQPVRDYTG</sequence>
<dbReference type="Pfam" id="PF09594">
    <property type="entry name" value="GT87"/>
    <property type="match status" value="1"/>
</dbReference>
<evidence type="ECO:0000256" key="8">
    <source>
        <dbReference type="SAM" id="Phobius"/>
    </source>
</evidence>
<name>A0A225E017_9BACT</name>
<evidence type="ECO:0000256" key="3">
    <source>
        <dbReference type="ARBA" id="ARBA00022679"/>
    </source>
</evidence>
<evidence type="ECO:0000313" key="10">
    <source>
        <dbReference type="Proteomes" id="UP000214646"/>
    </source>
</evidence>
<comment type="similarity">
    <text evidence="7">Belongs to the glycosyltransferase 87 family.</text>
</comment>